<keyword evidence="5" id="KW-1185">Reference proteome</keyword>
<evidence type="ECO:0000313" key="7">
    <source>
        <dbReference type="Proteomes" id="UP000488956"/>
    </source>
</evidence>
<proteinExistence type="predicted"/>
<evidence type="ECO:0008006" key="8">
    <source>
        <dbReference type="Google" id="ProtNLM"/>
    </source>
</evidence>
<evidence type="ECO:0000313" key="2">
    <source>
        <dbReference type="EMBL" id="KAE9114053.1"/>
    </source>
</evidence>
<dbReference type="EMBL" id="QXGB01000465">
    <property type="protein sequence ID" value="KAE9213924.1"/>
    <property type="molecule type" value="Genomic_DNA"/>
</dbReference>
<dbReference type="EMBL" id="QXGC01004514">
    <property type="protein sequence ID" value="KAE9169025.1"/>
    <property type="molecule type" value="Genomic_DNA"/>
</dbReference>
<reference evidence="4 5" key="1">
    <citation type="submission" date="2018-08" db="EMBL/GenBank/DDBJ databases">
        <title>Genomic investigation of the strawberry pathogen Phytophthora fragariae indicates pathogenicity is determined by transcriptional variation in three key races.</title>
        <authorList>
            <person name="Adams T.M."/>
            <person name="Armitage A.D."/>
            <person name="Sobczyk M.K."/>
            <person name="Bates H.J."/>
            <person name="Dunwell J.M."/>
            <person name="Nellist C.F."/>
            <person name="Harrison R.J."/>
        </authorList>
    </citation>
    <scope>NUCLEOTIDE SEQUENCE [LARGE SCALE GENOMIC DNA]</scope>
    <source>
        <strain evidence="3 6">BC-23</strain>
        <strain evidence="4 5">NOV-27</strain>
        <strain evidence="2 7">ONT-3</strain>
    </source>
</reference>
<feature type="chain" id="PRO_5036166722" description="RxLR effector protein" evidence="1">
    <location>
        <begin position="24"/>
        <end position="91"/>
    </location>
</feature>
<dbReference type="AlphaFoldDB" id="A0A6A3Y8Q3"/>
<feature type="signal peptide" evidence="1">
    <location>
        <begin position="1"/>
        <end position="23"/>
    </location>
</feature>
<dbReference type="Proteomes" id="UP000488956">
    <property type="component" value="Unassembled WGS sequence"/>
</dbReference>
<gene>
    <name evidence="3" type="ORF">PF004_g28320</name>
    <name evidence="4" type="ORF">PF005_g10034</name>
    <name evidence="2" type="ORF">PF010_g9850</name>
</gene>
<keyword evidence="1" id="KW-0732">Signal</keyword>
<comment type="caution">
    <text evidence="4">The sequence shown here is derived from an EMBL/GenBank/DDBJ whole genome shotgun (WGS) entry which is preliminary data.</text>
</comment>
<organism evidence="4 5">
    <name type="scientific">Phytophthora fragariae</name>
    <dbReference type="NCBI Taxonomy" id="53985"/>
    <lineage>
        <taxon>Eukaryota</taxon>
        <taxon>Sar</taxon>
        <taxon>Stramenopiles</taxon>
        <taxon>Oomycota</taxon>
        <taxon>Peronosporomycetes</taxon>
        <taxon>Peronosporales</taxon>
        <taxon>Peronosporaceae</taxon>
        <taxon>Phytophthora</taxon>
    </lineage>
</organism>
<dbReference type="Proteomes" id="UP000433483">
    <property type="component" value="Unassembled WGS sequence"/>
</dbReference>
<dbReference type="EMBL" id="QXFX01000482">
    <property type="protein sequence ID" value="KAE9114053.1"/>
    <property type="molecule type" value="Genomic_DNA"/>
</dbReference>
<protein>
    <recommendedName>
        <fullName evidence="8">RxLR effector protein</fullName>
    </recommendedName>
</protein>
<evidence type="ECO:0000313" key="4">
    <source>
        <dbReference type="EMBL" id="KAE9213924.1"/>
    </source>
</evidence>
<evidence type="ECO:0000313" key="3">
    <source>
        <dbReference type="EMBL" id="KAE9169025.1"/>
    </source>
</evidence>
<dbReference type="Proteomes" id="UP000476176">
    <property type="component" value="Unassembled WGS sequence"/>
</dbReference>
<evidence type="ECO:0000256" key="1">
    <source>
        <dbReference type="SAM" id="SignalP"/>
    </source>
</evidence>
<sequence length="91" mass="9917">MTISRTFLVSLVSPLIYILSSKSSPTISSLFLPITLYRGLSSSRSAFCLSSPSLSSSTAAVDRSNSCWNFRALRSFFSDAVSTRPRTNLSL</sequence>
<name>A0A6A3Y8Q3_9STRA</name>
<accession>A0A6A3Y8Q3</accession>
<evidence type="ECO:0000313" key="6">
    <source>
        <dbReference type="Proteomes" id="UP000476176"/>
    </source>
</evidence>
<evidence type="ECO:0000313" key="5">
    <source>
        <dbReference type="Proteomes" id="UP000433483"/>
    </source>
</evidence>